<evidence type="ECO:0000313" key="3">
    <source>
        <dbReference type="Proteomes" id="UP000059680"/>
    </source>
</evidence>
<evidence type="ECO:0000313" key="2">
    <source>
        <dbReference type="EMBL" id="BAS82405.1"/>
    </source>
</evidence>
<reference evidence="3" key="1">
    <citation type="journal article" date="2005" name="Nature">
        <title>The map-based sequence of the rice genome.</title>
        <authorList>
            <consortium name="International rice genome sequencing project (IRGSP)"/>
            <person name="Matsumoto T."/>
            <person name="Wu J."/>
            <person name="Kanamori H."/>
            <person name="Katayose Y."/>
            <person name="Fujisawa M."/>
            <person name="Namiki N."/>
            <person name="Mizuno H."/>
            <person name="Yamamoto K."/>
            <person name="Antonio B.A."/>
            <person name="Baba T."/>
            <person name="Sakata K."/>
            <person name="Nagamura Y."/>
            <person name="Aoki H."/>
            <person name="Arikawa K."/>
            <person name="Arita K."/>
            <person name="Bito T."/>
            <person name="Chiden Y."/>
            <person name="Fujitsuka N."/>
            <person name="Fukunaka R."/>
            <person name="Hamada M."/>
            <person name="Harada C."/>
            <person name="Hayashi A."/>
            <person name="Hijishita S."/>
            <person name="Honda M."/>
            <person name="Hosokawa S."/>
            <person name="Ichikawa Y."/>
            <person name="Idonuma A."/>
            <person name="Iijima M."/>
            <person name="Ikeda M."/>
            <person name="Ikeno M."/>
            <person name="Ito K."/>
            <person name="Ito S."/>
            <person name="Ito T."/>
            <person name="Ito Y."/>
            <person name="Ito Y."/>
            <person name="Iwabuchi A."/>
            <person name="Kamiya K."/>
            <person name="Karasawa W."/>
            <person name="Kurita K."/>
            <person name="Katagiri S."/>
            <person name="Kikuta A."/>
            <person name="Kobayashi H."/>
            <person name="Kobayashi N."/>
            <person name="Machita K."/>
            <person name="Maehara T."/>
            <person name="Masukawa M."/>
            <person name="Mizubayashi T."/>
            <person name="Mukai Y."/>
            <person name="Nagasaki H."/>
            <person name="Nagata Y."/>
            <person name="Naito S."/>
            <person name="Nakashima M."/>
            <person name="Nakama Y."/>
            <person name="Nakamichi Y."/>
            <person name="Nakamura M."/>
            <person name="Meguro A."/>
            <person name="Negishi M."/>
            <person name="Ohta I."/>
            <person name="Ohta T."/>
            <person name="Okamoto M."/>
            <person name="Ono N."/>
            <person name="Saji S."/>
            <person name="Sakaguchi M."/>
            <person name="Sakai K."/>
            <person name="Shibata M."/>
            <person name="Shimokawa T."/>
            <person name="Song J."/>
            <person name="Takazaki Y."/>
            <person name="Terasawa K."/>
            <person name="Tsugane M."/>
            <person name="Tsuji K."/>
            <person name="Ueda S."/>
            <person name="Waki K."/>
            <person name="Yamagata H."/>
            <person name="Yamamoto M."/>
            <person name="Yamamoto S."/>
            <person name="Yamane H."/>
            <person name="Yoshiki S."/>
            <person name="Yoshihara R."/>
            <person name="Yukawa K."/>
            <person name="Zhong H."/>
            <person name="Yano M."/>
            <person name="Yuan Q."/>
            <person name="Ouyang S."/>
            <person name="Liu J."/>
            <person name="Jones K.M."/>
            <person name="Gansberger K."/>
            <person name="Moffat K."/>
            <person name="Hill J."/>
            <person name="Bera J."/>
            <person name="Fadrosh D."/>
            <person name="Jin S."/>
            <person name="Johri S."/>
            <person name="Kim M."/>
            <person name="Overton L."/>
            <person name="Reardon M."/>
            <person name="Tsitrin T."/>
            <person name="Vuong H."/>
            <person name="Weaver B."/>
            <person name="Ciecko A."/>
            <person name="Tallon L."/>
            <person name="Jackson J."/>
            <person name="Pai G."/>
            <person name="Aken S.V."/>
            <person name="Utterback T."/>
            <person name="Reidmuller S."/>
            <person name="Feldblyum T."/>
            <person name="Hsiao J."/>
            <person name="Zismann V."/>
            <person name="Iobst S."/>
            <person name="de Vazeille A.R."/>
            <person name="Buell C.R."/>
            <person name="Ying K."/>
            <person name="Li Y."/>
            <person name="Lu T."/>
            <person name="Huang Y."/>
            <person name="Zhao Q."/>
            <person name="Feng Q."/>
            <person name="Zhang L."/>
            <person name="Zhu J."/>
            <person name="Weng Q."/>
            <person name="Mu J."/>
            <person name="Lu Y."/>
            <person name="Fan D."/>
            <person name="Liu Y."/>
            <person name="Guan J."/>
            <person name="Zhang Y."/>
            <person name="Yu S."/>
            <person name="Liu X."/>
            <person name="Zhang Y."/>
            <person name="Hong G."/>
            <person name="Han B."/>
            <person name="Choisne N."/>
            <person name="Demange N."/>
            <person name="Orjeda G."/>
            <person name="Samain S."/>
            <person name="Cattolico L."/>
            <person name="Pelletier E."/>
            <person name="Couloux A."/>
            <person name="Segurens B."/>
            <person name="Wincker P."/>
            <person name="D'Hont A."/>
            <person name="Scarpelli C."/>
            <person name="Weissenbach J."/>
            <person name="Salanoubat M."/>
            <person name="Quetier F."/>
            <person name="Yu Y."/>
            <person name="Kim H.R."/>
            <person name="Rambo T."/>
            <person name="Currie J."/>
            <person name="Collura K."/>
            <person name="Luo M."/>
            <person name="Yang T."/>
            <person name="Ammiraju J.S.S."/>
            <person name="Engler F."/>
            <person name="Soderlund C."/>
            <person name="Wing R.A."/>
            <person name="Palmer L.E."/>
            <person name="de la Bastide M."/>
            <person name="Spiegel L."/>
            <person name="Nascimento L."/>
            <person name="Zutavern T."/>
            <person name="O'Shaughnessy A."/>
            <person name="Dike S."/>
            <person name="Dedhia N."/>
            <person name="Preston R."/>
            <person name="Balija V."/>
            <person name="McCombie W.R."/>
            <person name="Chow T."/>
            <person name="Chen H."/>
            <person name="Chung M."/>
            <person name="Chen C."/>
            <person name="Shaw J."/>
            <person name="Wu H."/>
            <person name="Hsiao K."/>
            <person name="Chao Y."/>
            <person name="Chu M."/>
            <person name="Cheng C."/>
            <person name="Hour A."/>
            <person name="Lee P."/>
            <person name="Lin S."/>
            <person name="Lin Y."/>
            <person name="Liou J."/>
            <person name="Liu S."/>
            <person name="Hsing Y."/>
            <person name="Raghuvanshi S."/>
            <person name="Mohanty A."/>
            <person name="Bharti A.K."/>
            <person name="Gaur A."/>
            <person name="Gupta V."/>
            <person name="Kumar D."/>
            <person name="Ravi V."/>
            <person name="Vij S."/>
            <person name="Kapur A."/>
            <person name="Khurana P."/>
            <person name="Khurana P."/>
            <person name="Khurana J.P."/>
            <person name="Tyagi A.K."/>
            <person name="Gaikwad K."/>
            <person name="Singh A."/>
            <person name="Dalal V."/>
            <person name="Srivastava S."/>
            <person name="Dixit A."/>
            <person name="Pal A.K."/>
            <person name="Ghazi I.A."/>
            <person name="Yadav M."/>
            <person name="Pandit A."/>
            <person name="Bhargava A."/>
            <person name="Sureshbabu K."/>
            <person name="Batra K."/>
            <person name="Sharma T.R."/>
            <person name="Mohapatra T."/>
            <person name="Singh N.K."/>
            <person name="Messing J."/>
            <person name="Nelson A.B."/>
            <person name="Fuks G."/>
            <person name="Kavchok S."/>
            <person name="Keizer G."/>
            <person name="Linton E."/>
            <person name="Llaca V."/>
            <person name="Song R."/>
            <person name="Tanyolac B."/>
            <person name="Young S."/>
            <person name="Ho-Il K."/>
            <person name="Hahn J.H."/>
            <person name="Sangsakoo G."/>
            <person name="Vanavichit A."/>
            <person name="de Mattos Luiz.A.T."/>
            <person name="Zimmer P.D."/>
            <person name="Malone G."/>
            <person name="Dellagostin O."/>
            <person name="de Oliveira A.C."/>
            <person name="Bevan M."/>
            <person name="Bancroft I."/>
            <person name="Minx P."/>
            <person name="Cordum H."/>
            <person name="Wilson R."/>
            <person name="Cheng Z."/>
            <person name="Jin W."/>
            <person name="Jiang J."/>
            <person name="Leong S.A."/>
            <person name="Iwama H."/>
            <person name="Gojobori T."/>
            <person name="Itoh T."/>
            <person name="Niimura Y."/>
            <person name="Fujii Y."/>
            <person name="Habara T."/>
            <person name="Sakai H."/>
            <person name="Sato Y."/>
            <person name="Wilson G."/>
            <person name="Kumar K."/>
            <person name="McCouch S."/>
            <person name="Juretic N."/>
            <person name="Hoen D."/>
            <person name="Wright S."/>
            <person name="Bruskiewich R."/>
            <person name="Bureau T."/>
            <person name="Miyao A."/>
            <person name="Hirochika H."/>
            <person name="Nishikawa T."/>
            <person name="Kadowaki K."/>
            <person name="Sugiura M."/>
            <person name="Burr B."/>
            <person name="Sasaki T."/>
        </authorList>
    </citation>
    <scope>NUCLEOTIDE SEQUENCE [LARGE SCALE GENOMIC DNA]</scope>
    <source>
        <strain evidence="3">cv. Nipponbare</strain>
    </source>
</reference>
<feature type="non-terminal residue" evidence="2">
    <location>
        <position position="1"/>
    </location>
</feature>
<sequence>LYNLSFSLALFCYVLCSFLQNEPSMANGLGDSRTEISSALLSLFHEITKMVHAMVGNLTEQSEL</sequence>
<name>A0A0P0VTE8_ORYSJ</name>
<dbReference type="EMBL" id="AP014959">
    <property type="protein sequence ID" value="BAS82405.1"/>
    <property type="molecule type" value="Genomic_DNA"/>
</dbReference>
<accession>A0A0P0VTE8</accession>
<protein>
    <submittedName>
        <fullName evidence="2">Os03g0160000 protein</fullName>
    </submittedName>
</protein>
<keyword evidence="3" id="KW-1185">Reference proteome</keyword>
<dbReference type="Proteomes" id="UP000059680">
    <property type="component" value="Chromosome 3"/>
</dbReference>
<organism evidence="2 3">
    <name type="scientific">Oryza sativa subsp. japonica</name>
    <name type="common">Rice</name>
    <dbReference type="NCBI Taxonomy" id="39947"/>
    <lineage>
        <taxon>Eukaryota</taxon>
        <taxon>Viridiplantae</taxon>
        <taxon>Streptophyta</taxon>
        <taxon>Embryophyta</taxon>
        <taxon>Tracheophyta</taxon>
        <taxon>Spermatophyta</taxon>
        <taxon>Magnoliopsida</taxon>
        <taxon>Liliopsida</taxon>
        <taxon>Poales</taxon>
        <taxon>Poaceae</taxon>
        <taxon>BOP clade</taxon>
        <taxon>Oryzoideae</taxon>
        <taxon>Oryzeae</taxon>
        <taxon>Oryzinae</taxon>
        <taxon>Oryza</taxon>
        <taxon>Oryza sativa</taxon>
    </lineage>
</organism>
<evidence type="ECO:0000256" key="1">
    <source>
        <dbReference type="SAM" id="SignalP"/>
    </source>
</evidence>
<dbReference type="AlphaFoldDB" id="A0A0P0VTE8"/>
<gene>
    <name evidence="2" type="ordered locus">Os03g0160000</name>
    <name evidence="2" type="ORF">OSNPB_030160000</name>
</gene>
<reference evidence="2 3" key="2">
    <citation type="journal article" date="2013" name="Plant Cell Physiol.">
        <title>Rice Annotation Project Database (RAP-DB): an integrative and interactive database for rice genomics.</title>
        <authorList>
            <person name="Sakai H."/>
            <person name="Lee S.S."/>
            <person name="Tanaka T."/>
            <person name="Numa H."/>
            <person name="Kim J."/>
            <person name="Kawahara Y."/>
            <person name="Wakimoto H."/>
            <person name="Yang C.C."/>
            <person name="Iwamoto M."/>
            <person name="Abe T."/>
            <person name="Yamada Y."/>
            <person name="Muto A."/>
            <person name="Inokuchi H."/>
            <person name="Ikemura T."/>
            <person name="Matsumoto T."/>
            <person name="Sasaki T."/>
            <person name="Itoh T."/>
        </authorList>
    </citation>
    <scope>NUCLEOTIDE SEQUENCE [LARGE SCALE GENOMIC DNA]</scope>
    <source>
        <strain evidence="3">cv. Nipponbare</strain>
    </source>
</reference>
<feature type="signal peptide" evidence="1">
    <location>
        <begin position="1"/>
        <end position="16"/>
    </location>
</feature>
<dbReference type="PaxDb" id="39947-A0A0P0VTE8"/>
<reference evidence="2 3" key="3">
    <citation type="journal article" date="2013" name="Rice">
        <title>Improvement of the Oryza sativa Nipponbare reference genome using next generation sequence and optical map data.</title>
        <authorList>
            <person name="Kawahara Y."/>
            <person name="de la Bastide M."/>
            <person name="Hamilton J.P."/>
            <person name="Kanamori H."/>
            <person name="McCombie W.R."/>
            <person name="Ouyang S."/>
            <person name="Schwartz D.C."/>
            <person name="Tanaka T."/>
            <person name="Wu J."/>
            <person name="Zhou S."/>
            <person name="Childs K.L."/>
            <person name="Davidson R.M."/>
            <person name="Lin H."/>
            <person name="Quesada-Ocampo L."/>
            <person name="Vaillancourt B."/>
            <person name="Sakai H."/>
            <person name="Lee S.S."/>
            <person name="Kim J."/>
            <person name="Numa H."/>
            <person name="Itoh T."/>
            <person name="Buell C.R."/>
            <person name="Matsumoto T."/>
        </authorList>
    </citation>
    <scope>NUCLEOTIDE SEQUENCE [LARGE SCALE GENOMIC DNA]</scope>
    <source>
        <strain evidence="3">cv. Nipponbare</strain>
    </source>
</reference>
<feature type="chain" id="PRO_5006056432" evidence="1">
    <location>
        <begin position="17"/>
        <end position="64"/>
    </location>
</feature>
<dbReference type="Gramene" id="Os03t0160000-01">
    <property type="protein sequence ID" value="Os03t0160000-01"/>
    <property type="gene ID" value="Os03g0160000"/>
</dbReference>
<keyword evidence="1" id="KW-0732">Signal</keyword>
<proteinExistence type="predicted"/>
<dbReference type="InParanoid" id="A0A0P0VTE8"/>